<sequence length="181" mass="20080">MMAQGANTFGSKYPLILQNLFPAAVNYGLRVNMWNGPISGQLSKDNQQFGEWMRAESSRPIRKSMAVVSGMKRGPAPWWQGKTGQTSSSPSPVTLALPTMEQGIDTLPKETAVIPEQIMEDAEILEMNPSNPIPLIIPSHLSLFSFEAQPLCDLTNRVAQTDPLGHGKKWKKLARFFKEKL</sequence>
<accession>A0A8J4RPD8</accession>
<name>A0A8J4RPD8_9ROSI</name>
<evidence type="ECO:0000313" key="2">
    <source>
        <dbReference type="Proteomes" id="UP000737018"/>
    </source>
</evidence>
<dbReference type="AlphaFoldDB" id="A0A8J4RPD8"/>
<organism evidence="1 2">
    <name type="scientific">Castanea mollissima</name>
    <name type="common">Chinese chestnut</name>
    <dbReference type="NCBI Taxonomy" id="60419"/>
    <lineage>
        <taxon>Eukaryota</taxon>
        <taxon>Viridiplantae</taxon>
        <taxon>Streptophyta</taxon>
        <taxon>Embryophyta</taxon>
        <taxon>Tracheophyta</taxon>
        <taxon>Spermatophyta</taxon>
        <taxon>Magnoliopsida</taxon>
        <taxon>eudicotyledons</taxon>
        <taxon>Gunneridae</taxon>
        <taxon>Pentapetalae</taxon>
        <taxon>rosids</taxon>
        <taxon>fabids</taxon>
        <taxon>Fagales</taxon>
        <taxon>Fagaceae</taxon>
        <taxon>Castanea</taxon>
    </lineage>
</organism>
<comment type="caution">
    <text evidence="1">The sequence shown here is derived from an EMBL/GenBank/DDBJ whole genome shotgun (WGS) entry which is preliminary data.</text>
</comment>
<evidence type="ECO:0000313" key="1">
    <source>
        <dbReference type="EMBL" id="KAF3966518.1"/>
    </source>
</evidence>
<dbReference type="OrthoDB" id="10614044at2759"/>
<dbReference type="Proteomes" id="UP000737018">
    <property type="component" value="Unassembled WGS sequence"/>
</dbReference>
<reference evidence="1" key="1">
    <citation type="submission" date="2020-03" db="EMBL/GenBank/DDBJ databases">
        <title>Castanea mollissima Vanexum genome sequencing.</title>
        <authorList>
            <person name="Staton M."/>
        </authorList>
    </citation>
    <scope>NUCLEOTIDE SEQUENCE</scope>
    <source>
        <tissue evidence="1">Leaf</tissue>
    </source>
</reference>
<proteinExistence type="predicted"/>
<gene>
    <name evidence="1" type="ORF">CMV_009388</name>
</gene>
<keyword evidence="2" id="KW-1185">Reference proteome</keyword>
<dbReference type="EMBL" id="JRKL02001033">
    <property type="protein sequence ID" value="KAF3966518.1"/>
    <property type="molecule type" value="Genomic_DNA"/>
</dbReference>
<protein>
    <submittedName>
        <fullName evidence="1">Uncharacterized protein</fullName>
    </submittedName>
</protein>